<accession>A0A5B7GBL7</accession>
<proteinExistence type="predicted"/>
<gene>
    <name evidence="2" type="ORF">E2C01_048617</name>
</gene>
<organism evidence="2 3">
    <name type="scientific">Portunus trituberculatus</name>
    <name type="common">Swimming crab</name>
    <name type="synonym">Neptunus trituberculatus</name>
    <dbReference type="NCBI Taxonomy" id="210409"/>
    <lineage>
        <taxon>Eukaryota</taxon>
        <taxon>Metazoa</taxon>
        <taxon>Ecdysozoa</taxon>
        <taxon>Arthropoda</taxon>
        <taxon>Crustacea</taxon>
        <taxon>Multicrustacea</taxon>
        <taxon>Malacostraca</taxon>
        <taxon>Eumalacostraca</taxon>
        <taxon>Eucarida</taxon>
        <taxon>Decapoda</taxon>
        <taxon>Pleocyemata</taxon>
        <taxon>Brachyura</taxon>
        <taxon>Eubrachyura</taxon>
        <taxon>Portunoidea</taxon>
        <taxon>Portunidae</taxon>
        <taxon>Portuninae</taxon>
        <taxon>Portunus</taxon>
    </lineage>
</organism>
<name>A0A5B7GBL7_PORTR</name>
<sequence>MDDVRRKYVEIIIITNSSRYRAGEVKVKPPPTFSRGTQLSISAKFLAAPPPVKFPSAKSRLYTVRLVEVVVVVVLVYLVLPPRSITCHVLFNLVV</sequence>
<reference evidence="2 3" key="1">
    <citation type="submission" date="2019-05" db="EMBL/GenBank/DDBJ databases">
        <title>Another draft genome of Portunus trituberculatus and its Hox gene families provides insights of decapod evolution.</title>
        <authorList>
            <person name="Jeong J.-H."/>
            <person name="Song I."/>
            <person name="Kim S."/>
            <person name="Choi T."/>
            <person name="Kim D."/>
            <person name="Ryu S."/>
            <person name="Kim W."/>
        </authorList>
    </citation>
    <scope>NUCLEOTIDE SEQUENCE [LARGE SCALE GENOMIC DNA]</scope>
    <source>
        <tissue evidence="2">Muscle</tissue>
    </source>
</reference>
<dbReference type="EMBL" id="VSRR010012560">
    <property type="protein sequence ID" value="MPC54693.1"/>
    <property type="molecule type" value="Genomic_DNA"/>
</dbReference>
<keyword evidence="3" id="KW-1185">Reference proteome</keyword>
<comment type="caution">
    <text evidence="2">The sequence shown here is derived from an EMBL/GenBank/DDBJ whole genome shotgun (WGS) entry which is preliminary data.</text>
</comment>
<feature type="transmembrane region" description="Helical" evidence="1">
    <location>
        <begin position="62"/>
        <end position="80"/>
    </location>
</feature>
<evidence type="ECO:0000313" key="2">
    <source>
        <dbReference type="EMBL" id="MPC54693.1"/>
    </source>
</evidence>
<protein>
    <submittedName>
        <fullName evidence="2">Uncharacterized protein</fullName>
    </submittedName>
</protein>
<dbReference type="AlphaFoldDB" id="A0A5B7GBL7"/>
<evidence type="ECO:0000313" key="3">
    <source>
        <dbReference type="Proteomes" id="UP000324222"/>
    </source>
</evidence>
<dbReference type="Proteomes" id="UP000324222">
    <property type="component" value="Unassembled WGS sequence"/>
</dbReference>
<evidence type="ECO:0000256" key="1">
    <source>
        <dbReference type="SAM" id="Phobius"/>
    </source>
</evidence>
<keyword evidence="1" id="KW-1133">Transmembrane helix</keyword>
<keyword evidence="1" id="KW-0472">Membrane</keyword>
<keyword evidence="1" id="KW-0812">Transmembrane</keyword>